<name>A0A7R9T4X6_9CHLO</name>
<gene>
    <name evidence="3" type="ORF">OLUC0939_LOCUS6008</name>
</gene>
<organism evidence="3">
    <name type="scientific">Ostreococcus sp. 'lucimarinus'</name>
    <dbReference type="NCBI Taxonomy" id="242159"/>
    <lineage>
        <taxon>Eukaryota</taxon>
        <taxon>Viridiplantae</taxon>
        <taxon>Chlorophyta</taxon>
        <taxon>Mamiellophyceae</taxon>
        <taxon>Mamiellales</taxon>
        <taxon>Bathycoccaceae</taxon>
        <taxon>Ostreococcus</taxon>
    </lineage>
</organism>
<dbReference type="InterPro" id="IPR043154">
    <property type="entry name" value="Sec-1-like_dom1"/>
</dbReference>
<dbReference type="Gene3D" id="3.40.50.1910">
    <property type="match status" value="1"/>
</dbReference>
<dbReference type="InterPro" id="IPR043127">
    <property type="entry name" value="Sec-1-like_dom3a"/>
</dbReference>
<evidence type="ECO:0000256" key="1">
    <source>
        <dbReference type="ARBA" id="ARBA00009884"/>
    </source>
</evidence>
<dbReference type="Gene3D" id="1.25.40.60">
    <property type="match status" value="1"/>
</dbReference>
<dbReference type="AlphaFoldDB" id="A0A7R9T4X6"/>
<reference evidence="3" key="1">
    <citation type="submission" date="2021-01" db="EMBL/GenBank/DDBJ databases">
        <authorList>
            <person name="Corre E."/>
            <person name="Pelletier E."/>
            <person name="Niang G."/>
            <person name="Scheremetjew M."/>
            <person name="Finn R."/>
            <person name="Kale V."/>
            <person name="Holt S."/>
            <person name="Cochrane G."/>
            <person name="Meng A."/>
            <person name="Brown T."/>
            <person name="Cohen L."/>
        </authorList>
    </citation>
    <scope>NUCLEOTIDE SEQUENCE</scope>
    <source>
        <strain evidence="3">Clade-A-BCC118000</strain>
    </source>
</reference>
<proteinExistence type="inferred from homology"/>
<feature type="region of interest" description="Disordered" evidence="2">
    <location>
        <begin position="526"/>
        <end position="592"/>
    </location>
</feature>
<accession>A0A7R9T4X6</accession>
<evidence type="ECO:0000256" key="2">
    <source>
        <dbReference type="SAM" id="MobiDB-lite"/>
    </source>
</evidence>
<dbReference type="SUPFAM" id="SSF56815">
    <property type="entry name" value="Sec1/munc18-like (SM) proteins"/>
    <property type="match status" value="1"/>
</dbReference>
<comment type="similarity">
    <text evidence="1">Belongs to the STXBP/unc-18/SEC1 family.</text>
</comment>
<dbReference type="InterPro" id="IPR036045">
    <property type="entry name" value="Sec1-like_sf"/>
</dbReference>
<evidence type="ECO:0008006" key="4">
    <source>
        <dbReference type="Google" id="ProtNLM"/>
    </source>
</evidence>
<dbReference type="Pfam" id="PF00995">
    <property type="entry name" value="Sec1"/>
    <property type="match status" value="1"/>
</dbReference>
<dbReference type="InterPro" id="IPR001619">
    <property type="entry name" value="Sec1-like"/>
</dbReference>
<dbReference type="Gene3D" id="3.40.50.2060">
    <property type="match status" value="1"/>
</dbReference>
<dbReference type="InterPro" id="IPR027482">
    <property type="entry name" value="Sec1-like_dom2"/>
</dbReference>
<dbReference type="GO" id="GO:0016192">
    <property type="term" value="P:vesicle-mediated transport"/>
    <property type="evidence" value="ECO:0007669"/>
    <property type="project" value="InterPro"/>
</dbReference>
<dbReference type="PANTHER" id="PTHR11679">
    <property type="entry name" value="VESICLE PROTEIN SORTING-ASSOCIATED"/>
    <property type="match status" value="1"/>
</dbReference>
<dbReference type="EMBL" id="HBDX01007009">
    <property type="protein sequence ID" value="CAD8225268.1"/>
    <property type="molecule type" value="Transcribed_RNA"/>
</dbReference>
<protein>
    <recommendedName>
        <fullName evidence="4">SM/Sec1-family protein</fullName>
    </recommendedName>
</protein>
<dbReference type="PIRSF" id="PIRSF005715">
    <property type="entry name" value="VPS45_Sec1"/>
    <property type="match status" value="1"/>
</dbReference>
<sequence length="665" mass="71734">MADSSARAFASVTKRRLLVDMLTTKLRDRASAWRVLIVDNTSLRVVSSACKMSDLAEACVSVVENLDVARAPQPTLDGVYFIAPSERSVARVVEDCEKKLYRKAHVFFTSAAPRGVLNAIKASKACVSMLGNCSEMNLEYFTVDPKGFSVGVEDALRGTFAVGSEQSQAQARMMDMIAQRLATVMVSLGEIPSIRYMAKVGNKKSDVSRGVADRLDRSLTALLRAKGAEAAKNNPTCDVLIVDRSFDVIAPVVHEWTYESMVTDLLNVPNGVYQYKITTKKGEESKEAVLGENDPLWVELRHAHIAEVLTVLADKAKTFANVGPGGGVVGGRDLTTGQLKKAVEALPRVLEQQAKLSVHTSIAGEINAVLQKSALSEVGRLEQDVVFGDATSKDLIALFNDLDSRGVRLPMVEKLRLLLCYVSSHPQKIDESEKKRWMTNTGLTLADVNILQNLELLGVKVLKDGASNPFSSSMFGSSTKSIRPKVLERKGAGSEWDLFRFLPTMAGLVTELDAGTLDATEYPSVGISPGAANAPPTMMSPTKSRSVRTRTEASWATHSSAGSLGGDGDSERSASGTNHRRSDSMTSNRAASQRSSRRLIVFVVGGMTRGELREAHVLSQKLHREVIIGSTSLETPASFVEKLAGLASVASIPEKYADIADLSGL</sequence>
<dbReference type="Gene3D" id="3.90.830.10">
    <property type="entry name" value="Syntaxin Binding Protein 1, Chain A, domain 2"/>
    <property type="match status" value="1"/>
</dbReference>
<evidence type="ECO:0000313" key="3">
    <source>
        <dbReference type="EMBL" id="CAD8225268.1"/>
    </source>
</evidence>